<dbReference type="KEGG" id="bacg:D2962_07785"/>
<dbReference type="Gene3D" id="3.40.50.300">
    <property type="entry name" value="P-loop containing nucleotide triphosphate hydrolases"/>
    <property type="match status" value="1"/>
</dbReference>
<organism evidence="1 2">
    <name type="scientific">Biomaibacter acetigenes</name>
    <dbReference type="NCBI Taxonomy" id="2316383"/>
    <lineage>
        <taxon>Bacteria</taxon>
        <taxon>Bacillati</taxon>
        <taxon>Bacillota</taxon>
        <taxon>Clostridia</taxon>
        <taxon>Thermosediminibacterales</taxon>
        <taxon>Tepidanaerobacteraceae</taxon>
        <taxon>Biomaibacter</taxon>
    </lineage>
</organism>
<dbReference type="Proteomes" id="UP000280960">
    <property type="component" value="Chromosome"/>
</dbReference>
<proteinExistence type="predicted"/>
<name>A0A3G2R9S3_9FIRM</name>
<evidence type="ECO:0000313" key="2">
    <source>
        <dbReference type="Proteomes" id="UP000280960"/>
    </source>
</evidence>
<reference evidence="1 2" key="1">
    <citation type="submission" date="2018-10" db="EMBL/GenBank/DDBJ databases">
        <authorList>
            <person name="Zhang X."/>
        </authorList>
    </citation>
    <scope>NUCLEOTIDE SEQUENCE [LARGE SCALE GENOMIC DNA]</scope>
    <source>
        <strain evidence="1 2">SK-G1</strain>
    </source>
</reference>
<dbReference type="AlphaFoldDB" id="A0A3G2R9S3"/>
<gene>
    <name evidence="1" type="ORF">D2962_07785</name>
</gene>
<dbReference type="EMBL" id="CP033169">
    <property type="protein sequence ID" value="AYO32242.1"/>
    <property type="molecule type" value="Genomic_DNA"/>
</dbReference>
<dbReference type="InterPro" id="IPR027417">
    <property type="entry name" value="P-loop_NTPase"/>
</dbReference>
<keyword evidence="2" id="KW-1185">Reference proteome</keyword>
<protein>
    <submittedName>
        <fullName evidence="1">ATPase</fullName>
    </submittedName>
</protein>
<evidence type="ECO:0000313" key="1">
    <source>
        <dbReference type="EMBL" id="AYO32242.1"/>
    </source>
</evidence>
<sequence length="221" mass="25236">MPDQYEKIVEELEKDYEAFALKCAMKKSMKQKLEKDLGGKIEELHKVNCMIDTLEQVRILLQRASEYAREQIKQQIEMLVTHCLQFVFGPYLEFKIELSEIRGKADAEFYVISIFDNMKVKTKPQDARGGGIVDVIALALRIAVIQSTSSYGDGPLILDEPAKHVSSEYIANVAQFLKQISEVFHRQIIMITHNQYLSEIADLAYRVELKDGSSVVTVYNP</sequence>
<accession>A0A3G2R9S3</accession>
<dbReference type="SUPFAM" id="SSF52540">
    <property type="entry name" value="P-loop containing nucleoside triphosphate hydrolases"/>
    <property type="match status" value="1"/>
</dbReference>
<dbReference type="RefSeq" id="WP_120767719.1">
    <property type="nucleotide sequence ID" value="NZ_CP033169.1"/>
</dbReference>